<protein>
    <submittedName>
        <fullName evidence="2">Uncharacterized protein</fullName>
    </submittedName>
</protein>
<reference evidence="2 3" key="1">
    <citation type="submission" date="2016-11" db="EMBL/GenBank/DDBJ databases">
        <authorList>
            <person name="Jaros S."/>
            <person name="Januszkiewicz K."/>
            <person name="Wedrychowicz H."/>
        </authorList>
    </citation>
    <scope>NUCLEOTIDE SEQUENCE [LARGE SCALE GENOMIC DNA]</scope>
    <source>
        <strain evidence="2 3">DSM 3089</strain>
    </source>
</reference>
<name>A0A1M5W1B7_9CLOT</name>
<feature type="transmembrane region" description="Helical" evidence="1">
    <location>
        <begin position="40"/>
        <end position="59"/>
    </location>
</feature>
<proteinExistence type="predicted"/>
<dbReference type="STRING" id="1121306.SAMN02745196_01472"/>
<evidence type="ECO:0000313" key="3">
    <source>
        <dbReference type="Proteomes" id="UP000184526"/>
    </source>
</evidence>
<gene>
    <name evidence="2" type="ORF">SAMN02745196_01472</name>
</gene>
<feature type="transmembrane region" description="Helical" evidence="1">
    <location>
        <begin position="12"/>
        <end position="34"/>
    </location>
</feature>
<keyword evidence="1" id="KW-0812">Transmembrane</keyword>
<sequence>MNLKNRKSLIYKIPLILFYGLALFLLLCTPIGSLELSTRNILLAIIFFSLSIAILITAIREFICEKYKGEGVMYLIGGLFTLIISIICVMAI</sequence>
<dbReference type="Proteomes" id="UP000184526">
    <property type="component" value="Unassembled WGS sequence"/>
</dbReference>
<keyword evidence="3" id="KW-1185">Reference proteome</keyword>
<keyword evidence="1" id="KW-1133">Transmembrane helix</keyword>
<dbReference type="EMBL" id="FQXP01000005">
    <property type="protein sequence ID" value="SHH81004.1"/>
    <property type="molecule type" value="Genomic_DNA"/>
</dbReference>
<accession>A0A1M5W1B7</accession>
<evidence type="ECO:0000256" key="1">
    <source>
        <dbReference type="SAM" id="Phobius"/>
    </source>
</evidence>
<organism evidence="2 3">
    <name type="scientific">Clostridium collagenovorans DSM 3089</name>
    <dbReference type="NCBI Taxonomy" id="1121306"/>
    <lineage>
        <taxon>Bacteria</taxon>
        <taxon>Bacillati</taxon>
        <taxon>Bacillota</taxon>
        <taxon>Clostridia</taxon>
        <taxon>Eubacteriales</taxon>
        <taxon>Clostridiaceae</taxon>
        <taxon>Clostridium</taxon>
    </lineage>
</organism>
<dbReference type="AlphaFoldDB" id="A0A1M5W1B7"/>
<keyword evidence="1" id="KW-0472">Membrane</keyword>
<evidence type="ECO:0000313" key="2">
    <source>
        <dbReference type="EMBL" id="SHH81004.1"/>
    </source>
</evidence>
<feature type="transmembrane region" description="Helical" evidence="1">
    <location>
        <begin position="71"/>
        <end position="91"/>
    </location>
</feature>